<keyword evidence="4 10" id="KW-0812">Transmembrane</keyword>
<evidence type="ECO:0000259" key="13">
    <source>
        <dbReference type="PROSITE" id="PS51846"/>
    </source>
</evidence>
<dbReference type="Pfam" id="PF03471">
    <property type="entry name" value="CorC_HlyC"/>
    <property type="match status" value="1"/>
</dbReference>
<evidence type="ECO:0000256" key="4">
    <source>
        <dbReference type="ARBA" id="ARBA00022692"/>
    </source>
</evidence>
<dbReference type="InterPro" id="IPR051676">
    <property type="entry name" value="UPF0053_domain"/>
</dbReference>
<evidence type="ECO:0000256" key="8">
    <source>
        <dbReference type="ARBA" id="ARBA00023136"/>
    </source>
</evidence>
<evidence type="ECO:0000256" key="1">
    <source>
        <dbReference type="ARBA" id="ARBA00004651"/>
    </source>
</evidence>
<keyword evidence="7 9" id="KW-0129">CBS domain</keyword>
<dbReference type="PROSITE" id="PS51371">
    <property type="entry name" value="CBS"/>
    <property type="match status" value="2"/>
</dbReference>
<dbReference type="InterPro" id="IPR044751">
    <property type="entry name" value="Ion_transp-like_CBS"/>
</dbReference>
<dbReference type="InterPro" id="IPR000644">
    <property type="entry name" value="CBS_dom"/>
</dbReference>
<dbReference type="InterPro" id="IPR005170">
    <property type="entry name" value="Transptr-assoc_dom"/>
</dbReference>
<dbReference type="Pfam" id="PF01595">
    <property type="entry name" value="CNNM"/>
    <property type="match status" value="1"/>
</dbReference>
<dbReference type="InterPro" id="IPR046342">
    <property type="entry name" value="CBS_dom_sf"/>
</dbReference>
<dbReference type="PROSITE" id="PS51846">
    <property type="entry name" value="CNNM"/>
    <property type="match status" value="1"/>
</dbReference>
<dbReference type="RefSeq" id="WP_020517847.1">
    <property type="nucleotide sequence ID" value="NZ_JBIAZU010000005.1"/>
</dbReference>
<dbReference type="Gene3D" id="3.10.580.10">
    <property type="entry name" value="CBS-domain"/>
    <property type="match status" value="1"/>
</dbReference>
<keyword evidence="15" id="KW-1185">Reference proteome</keyword>
<evidence type="ECO:0000256" key="9">
    <source>
        <dbReference type="PROSITE-ProRule" id="PRU00703"/>
    </source>
</evidence>
<evidence type="ECO:0000256" key="3">
    <source>
        <dbReference type="ARBA" id="ARBA00022475"/>
    </source>
</evidence>
<dbReference type="PANTHER" id="PTHR43099:SF6">
    <property type="entry name" value="UPF0053 PROTEIN RV1842C"/>
    <property type="match status" value="1"/>
</dbReference>
<organism evidence="14 15">
    <name type="scientific">Paractinoplanes globisporus</name>
    <dbReference type="NCBI Taxonomy" id="113565"/>
    <lineage>
        <taxon>Bacteria</taxon>
        <taxon>Bacillati</taxon>
        <taxon>Actinomycetota</taxon>
        <taxon>Actinomycetes</taxon>
        <taxon>Micromonosporales</taxon>
        <taxon>Micromonosporaceae</taxon>
        <taxon>Paractinoplanes</taxon>
    </lineage>
</organism>
<feature type="domain" description="CBS" evidence="12">
    <location>
        <begin position="221"/>
        <end position="280"/>
    </location>
</feature>
<feature type="domain" description="CNNM transmembrane" evidence="13">
    <location>
        <begin position="1"/>
        <end position="202"/>
    </location>
</feature>
<dbReference type="SMART" id="SM01091">
    <property type="entry name" value="CorC_HlyC"/>
    <property type="match status" value="1"/>
</dbReference>
<reference evidence="14 15" key="1">
    <citation type="submission" date="2024-10" db="EMBL/GenBank/DDBJ databases">
        <title>The Natural Products Discovery Center: Release of the First 8490 Sequenced Strains for Exploring Actinobacteria Biosynthetic Diversity.</title>
        <authorList>
            <person name="Kalkreuter E."/>
            <person name="Kautsar S.A."/>
            <person name="Yang D."/>
            <person name="Bader C.D."/>
            <person name="Teijaro C.N."/>
            <person name="Fluegel L."/>
            <person name="Davis C.M."/>
            <person name="Simpson J.R."/>
            <person name="Lauterbach L."/>
            <person name="Steele A.D."/>
            <person name="Gui C."/>
            <person name="Meng S."/>
            <person name="Li G."/>
            <person name="Viehrig K."/>
            <person name="Ye F."/>
            <person name="Su P."/>
            <person name="Kiefer A.F."/>
            <person name="Nichols A."/>
            <person name="Cepeda A.J."/>
            <person name="Yan W."/>
            <person name="Fan B."/>
            <person name="Jiang Y."/>
            <person name="Adhikari A."/>
            <person name="Zheng C.-J."/>
            <person name="Schuster L."/>
            <person name="Cowan T.M."/>
            <person name="Smanski M.J."/>
            <person name="Chevrette M.G."/>
            <person name="De Carvalho L.P.S."/>
            <person name="Shen B."/>
        </authorList>
    </citation>
    <scope>NUCLEOTIDE SEQUENCE [LARGE SCALE GENOMIC DNA]</scope>
    <source>
        <strain evidence="14 15">NPDC000087</strain>
    </source>
</reference>
<dbReference type="Pfam" id="PF00571">
    <property type="entry name" value="CBS"/>
    <property type="match status" value="2"/>
</dbReference>
<dbReference type="Gene3D" id="3.30.465.10">
    <property type="match status" value="1"/>
</dbReference>
<comment type="subcellular location">
    <subcellularLocation>
        <location evidence="1">Cell membrane</location>
        <topology evidence="1">Multi-pass membrane protein</topology>
    </subcellularLocation>
</comment>
<accession>A0ABW6WJ28</accession>
<keyword evidence="6 10" id="KW-1133">Transmembrane helix</keyword>
<evidence type="ECO:0000256" key="7">
    <source>
        <dbReference type="ARBA" id="ARBA00023122"/>
    </source>
</evidence>
<keyword evidence="8 10" id="KW-0472">Membrane</keyword>
<dbReference type="SUPFAM" id="SSF56176">
    <property type="entry name" value="FAD-binding/transporter-associated domain-like"/>
    <property type="match status" value="1"/>
</dbReference>
<proteinExistence type="inferred from homology"/>
<feature type="domain" description="CBS" evidence="12">
    <location>
        <begin position="285"/>
        <end position="342"/>
    </location>
</feature>
<name>A0ABW6WJ28_9ACTN</name>
<comment type="similarity">
    <text evidence="2">Belongs to the UPF0053 family.</text>
</comment>
<dbReference type="EMBL" id="JBIAZU010000005">
    <property type="protein sequence ID" value="MFF5293292.1"/>
    <property type="molecule type" value="Genomic_DNA"/>
</dbReference>
<evidence type="ECO:0000313" key="15">
    <source>
        <dbReference type="Proteomes" id="UP001602245"/>
    </source>
</evidence>
<gene>
    <name evidence="14" type="ORF">ACFY35_27990</name>
</gene>
<dbReference type="CDD" id="cd04590">
    <property type="entry name" value="CBS_pair_CorC_HlyC_assoc"/>
    <property type="match status" value="1"/>
</dbReference>
<evidence type="ECO:0000313" key="14">
    <source>
        <dbReference type="EMBL" id="MFF5293292.1"/>
    </source>
</evidence>
<keyword evidence="5" id="KW-0677">Repeat</keyword>
<comment type="caution">
    <text evidence="14">The sequence shown here is derived from an EMBL/GenBank/DDBJ whole genome shotgun (WGS) entry which is preliminary data.</text>
</comment>
<dbReference type="PANTHER" id="PTHR43099">
    <property type="entry name" value="UPF0053 PROTEIN YRKA"/>
    <property type="match status" value="1"/>
</dbReference>
<evidence type="ECO:0000259" key="12">
    <source>
        <dbReference type="PROSITE" id="PS51371"/>
    </source>
</evidence>
<feature type="transmembrane region" description="Helical" evidence="11">
    <location>
        <begin position="99"/>
        <end position="119"/>
    </location>
</feature>
<feature type="transmembrane region" description="Helical" evidence="11">
    <location>
        <begin position="58"/>
        <end position="78"/>
    </location>
</feature>
<dbReference type="Proteomes" id="UP001602245">
    <property type="component" value="Unassembled WGS sequence"/>
</dbReference>
<evidence type="ECO:0000256" key="10">
    <source>
        <dbReference type="PROSITE-ProRule" id="PRU01193"/>
    </source>
</evidence>
<evidence type="ECO:0000256" key="2">
    <source>
        <dbReference type="ARBA" id="ARBA00006337"/>
    </source>
</evidence>
<keyword evidence="3" id="KW-1003">Cell membrane</keyword>
<evidence type="ECO:0000256" key="6">
    <source>
        <dbReference type="ARBA" id="ARBA00022989"/>
    </source>
</evidence>
<sequence length="428" mass="45249">MLIIVGLLLVLAVTAVTGYFVAQEFSFVAADRGRLRRAALEGDRGAARALRVTERLSFMLSGAQLGITVTALLVGYIAEPYLGSGLASLLGRAGVPVAVSMPISVTLALVVATVVQMVLGELAPKNLAIARPEVVAARLSRSTLVYLTVFGPVVRLFDRTAALLLRRLGISPVEELPEGVTSSDLTEIIASSRASGQLSPELSVLLDRGLDFRGRTAASVMVPRVDVRFVASSASAADVVELLSTGHSRFPVRGATSDEILGIIAISDIIGVPPAARAAVPVSSLLREAIMVPSSLRLPAVLERLRSGRAQMACVVDEFGGFAGIITLEDIAEELVGPIRDEDDLPEPAPVRQDDGSWLVPARWRLDEVTDATGVDLPLSGDYDTVSGLVMARLGRVAKAGDSLTLDSLSVRVESVDRHVPQIVRLSR</sequence>
<dbReference type="SUPFAM" id="SSF54631">
    <property type="entry name" value="CBS-domain pair"/>
    <property type="match status" value="1"/>
</dbReference>
<evidence type="ECO:0000256" key="11">
    <source>
        <dbReference type="SAM" id="Phobius"/>
    </source>
</evidence>
<protein>
    <submittedName>
        <fullName evidence="14">Hemolysin family protein</fullName>
    </submittedName>
</protein>
<evidence type="ECO:0000256" key="5">
    <source>
        <dbReference type="ARBA" id="ARBA00022737"/>
    </source>
</evidence>
<dbReference type="SMART" id="SM00116">
    <property type="entry name" value="CBS"/>
    <property type="match status" value="2"/>
</dbReference>
<dbReference type="InterPro" id="IPR002550">
    <property type="entry name" value="CNNM"/>
</dbReference>
<dbReference type="InterPro" id="IPR036318">
    <property type="entry name" value="FAD-bd_PCMH-like_sf"/>
</dbReference>
<dbReference type="InterPro" id="IPR016169">
    <property type="entry name" value="FAD-bd_PCMH_sub2"/>
</dbReference>